<evidence type="ECO:0000256" key="4">
    <source>
        <dbReference type="ARBA" id="ARBA00012477"/>
    </source>
</evidence>
<evidence type="ECO:0000313" key="12">
    <source>
        <dbReference type="EMBL" id="KAF9936074.1"/>
    </source>
</evidence>
<evidence type="ECO:0000256" key="8">
    <source>
        <dbReference type="ARBA" id="ARBA00022759"/>
    </source>
</evidence>
<dbReference type="SUPFAM" id="SSF56281">
    <property type="entry name" value="Metallo-hydrolase/oxidoreductase"/>
    <property type="match status" value="2"/>
</dbReference>
<dbReference type="Gene3D" id="3.60.15.10">
    <property type="entry name" value="Ribonuclease Z/Hydroxyacylglutathione hydrolase-like"/>
    <property type="match status" value="2"/>
</dbReference>
<keyword evidence="8" id="KW-0255">Endonuclease</keyword>
<keyword evidence="13" id="KW-1185">Reference proteome</keyword>
<dbReference type="Pfam" id="PF13691">
    <property type="entry name" value="Lactamase_B_4"/>
    <property type="match status" value="1"/>
</dbReference>
<comment type="similarity">
    <text evidence="3">Belongs to the RNase Z family.</text>
</comment>
<organism evidence="12 13">
    <name type="scientific">Modicella reniformis</name>
    <dbReference type="NCBI Taxonomy" id="1440133"/>
    <lineage>
        <taxon>Eukaryota</taxon>
        <taxon>Fungi</taxon>
        <taxon>Fungi incertae sedis</taxon>
        <taxon>Mucoromycota</taxon>
        <taxon>Mortierellomycotina</taxon>
        <taxon>Mortierellomycetes</taxon>
        <taxon>Mortierellales</taxon>
        <taxon>Mortierellaceae</taxon>
        <taxon>Modicella</taxon>
    </lineage>
</organism>
<dbReference type="PANTHER" id="PTHR12553">
    <property type="entry name" value="ZINC PHOSPHODIESTERASE ELAC PROTEIN 2"/>
    <property type="match status" value="1"/>
</dbReference>
<dbReference type="InterPro" id="IPR047151">
    <property type="entry name" value="RNZ2-like"/>
</dbReference>
<evidence type="ECO:0000256" key="3">
    <source>
        <dbReference type="ARBA" id="ARBA00007823"/>
    </source>
</evidence>
<dbReference type="GO" id="GO:1990180">
    <property type="term" value="P:mitochondrial tRNA 3'-end processing"/>
    <property type="evidence" value="ECO:0007669"/>
    <property type="project" value="TreeGrafter"/>
</dbReference>
<comment type="caution">
    <text evidence="12">The sequence shown here is derived from an EMBL/GenBank/DDBJ whole genome shotgun (WGS) entry which is preliminary data.</text>
</comment>
<dbReference type="InterPro" id="IPR027794">
    <property type="entry name" value="tRNase_Z_dom"/>
</dbReference>
<evidence type="ECO:0000256" key="9">
    <source>
        <dbReference type="ARBA" id="ARBA00022801"/>
    </source>
</evidence>
<gene>
    <name evidence="12" type="primary">ELAC2</name>
    <name evidence="12" type="ORF">BGZ65_002768</name>
</gene>
<dbReference type="PROSITE" id="PS50076">
    <property type="entry name" value="DNAJ_2"/>
    <property type="match status" value="1"/>
</dbReference>
<dbReference type="InterPro" id="IPR001279">
    <property type="entry name" value="Metallo-B-lactamas"/>
</dbReference>
<evidence type="ECO:0000259" key="11">
    <source>
        <dbReference type="PROSITE" id="PS50076"/>
    </source>
</evidence>
<evidence type="ECO:0000256" key="10">
    <source>
        <dbReference type="ARBA" id="ARBA00022833"/>
    </source>
</evidence>
<dbReference type="InterPro" id="IPR036869">
    <property type="entry name" value="J_dom_sf"/>
</dbReference>
<evidence type="ECO:0000256" key="6">
    <source>
        <dbReference type="ARBA" id="ARBA00022722"/>
    </source>
</evidence>
<dbReference type="EC" id="3.1.26.11" evidence="4"/>
<keyword evidence="6" id="KW-0540">Nuclease</keyword>
<dbReference type="GO" id="GO:0005739">
    <property type="term" value="C:mitochondrion"/>
    <property type="evidence" value="ECO:0007669"/>
    <property type="project" value="TreeGrafter"/>
</dbReference>
<dbReference type="SUPFAM" id="SSF46565">
    <property type="entry name" value="Chaperone J-domain"/>
    <property type="match status" value="1"/>
</dbReference>
<comment type="cofactor">
    <cofactor evidence="2">
        <name>Zn(2+)</name>
        <dbReference type="ChEBI" id="CHEBI:29105"/>
    </cofactor>
</comment>
<dbReference type="Pfam" id="PF00226">
    <property type="entry name" value="DnaJ"/>
    <property type="match status" value="1"/>
</dbReference>
<dbReference type="InterPro" id="IPR036866">
    <property type="entry name" value="RibonucZ/Hydroxyglut_hydro"/>
</dbReference>
<keyword evidence="9" id="KW-0378">Hydrolase</keyword>
<dbReference type="AlphaFoldDB" id="A0A9P6IL84"/>
<dbReference type="PANTHER" id="PTHR12553:SF49">
    <property type="entry name" value="ZINC PHOSPHODIESTERASE ELAC PROTEIN 2"/>
    <property type="match status" value="1"/>
</dbReference>
<proteinExistence type="inferred from homology"/>
<evidence type="ECO:0000256" key="2">
    <source>
        <dbReference type="ARBA" id="ARBA00001947"/>
    </source>
</evidence>
<protein>
    <recommendedName>
        <fullName evidence="4">ribonuclease Z</fullName>
        <ecNumber evidence="4">3.1.26.11</ecNumber>
    </recommendedName>
</protein>
<dbReference type="CDD" id="cd06257">
    <property type="entry name" value="DnaJ"/>
    <property type="match status" value="1"/>
</dbReference>
<sequence length="898" mass="100330">MRAYVQILSTGTGDCPPSVAIHFDTQRYLINCGEGTQRLSLQNRFRFIKVKTILFTRTHWDCMGGAPGLLLTMADNGGSTIKLLGGENLTHAIASTRFFVYRESVVVETYEFRNGRNTYKDDNLRITAVQVYPENSKPIPPYEWPDINVPLQPAPPATEGDPQDPHELKKKILTTMFRGGESKGEHVVVPKKIKHDPCAKRVQSPLANTANTTHMTDVDIIAAGSLPVKSTKEAVSFPQLPRTSPDKAAISYIFQTPDYSGKFNVPAALALGVKKGRDFGELVRGNTVLSQSGETVYPHQVMNGARPGRVFMVVDCPTIEYLPSLVNAKEFEKFQALESATDKDSNKLKAACIVHLANHAVQSHPDYKAWMQRFGLEVEHIVANEDYCSQKLIWASQTQVCHKLSALDPTIFPLPYYDNTPTHDLAADLAGLSIKARAAETMLSYQLEPTTGWDDSEVVKPLKSFDDPDDFDEASGEMLPHLQEFYELAAKIKEETANGFEKFPGMDVVLTSLGTGSAHPSKHRNVSATLLDMPDNGTFLLDIGEGTYGQMFRQFGGYRRSAVQKDSVDARIERLKAIFISHLHADHHLGTVTIIDRWNKLRKNNSNPLYLIAPLAFNTFLRDLSDVFDFGYRNVQFINCEDILYHHSRQSQPLKPFIWNELLRSCGLRDIATVDVIHCKWAYGISLTHKDEWKIVYSGDTRPCNNLVRAGQGATVLLHEATFEDDKAELAVKKKHSTTQEAIMVGEGMGAKHTLLTHFSQRYPKTPLFDAENKKILNVPETATTDEIREAYKREALRTHPDRPLRCRTKRQVAGKLERARKEYDSARISHNKNLGTLGTLGTIGGVSKAHHAKANSVFGNVFEELLRVEVEDPTNYYSPIGMASGAALGFIREGLRF</sequence>
<keyword evidence="5" id="KW-0819">tRNA processing</keyword>
<keyword evidence="7" id="KW-0479">Metal-binding</keyword>
<reference evidence="12" key="1">
    <citation type="journal article" date="2020" name="Fungal Divers.">
        <title>Resolving the Mortierellaceae phylogeny through synthesis of multi-gene phylogenetics and phylogenomics.</title>
        <authorList>
            <person name="Vandepol N."/>
            <person name="Liber J."/>
            <person name="Desiro A."/>
            <person name="Na H."/>
            <person name="Kennedy M."/>
            <person name="Barry K."/>
            <person name="Grigoriev I.V."/>
            <person name="Miller A.N."/>
            <person name="O'Donnell K."/>
            <person name="Stajich J.E."/>
            <person name="Bonito G."/>
        </authorList>
    </citation>
    <scope>NUCLEOTIDE SEQUENCE</scope>
    <source>
        <strain evidence="12">MES-2147</strain>
    </source>
</reference>
<keyword evidence="10" id="KW-0862">Zinc</keyword>
<evidence type="ECO:0000256" key="5">
    <source>
        <dbReference type="ARBA" id="ARBA00022694"/>
    </source>
</evidence>
<dbReference type="Proteomes" id="UP000749646">
    <property type="component" value="Unassembled WGS sequence"/>
</dbReference>
<dbReference type="InterPro" id="IPR001623">
    <property type="entry name" value="DnaJ_domain"/>
</dbReference>
<evidence type="ECO:0000256" key="1">
    <source>
        <dbReference type="ARBA" id="ARBA00000402"/>
    </source>
</evidence>
<dbReference type="EMBL" id="JAAAHW010009810">
    <property type="protein sequence ID" value="KAF9936074.1"/>
    <property type="molecule type" value="Genomic_DNA"/>
</dbReference>
<evidence type="ECO:0000313" key="13">
    <source>
        <dbReference type="Proteomes" id="UP000749646"/>
    </source>
</evidence>
<evidence type="ECO:0000256" key="7">
    <source>
        <dbReference type="ARBA" id="ARBA00022723"/>
    </source>
</evidence>
<accession>A0A9P6IL84</accession>
<dbReference type="OrthoDB" id="527344at2759"/>
<dbReference type="Pfam" id="PF12706">
    <property type="entry name" value="Lactamase_B_2"/>
    <property type="match status" value="1"/>
</dbReference>
<dbReference type="GO" id="GO:0046872">
    <property type="term" value="F:metal ion binding"/>
    <property type="evidence" value="ECO:0007669"/>
    <property type="project" value="UniProtKB-KW"/>
</dbReference>
<dbReference type="GO" id="GO:0042781">
    <property type="term" value="F:3'-tRNA processing endoribonuclease activity"/>
    <property type="evidence" value="ECO:0007669"/>
    <property type="project" value="UniProtKB-EC"/>
</dbReference>
<comment type="catalytic activity">
    <reaction evidence="1">
        <text>Endonucleolytic cleavage of RNA, removing extra 3' nucleotides from tRNA precursor, generating 3' termini of tRNAs. A 3'-hydroxy group is left at the tRNA terminus and a 5'-phosphoryl group is left at the trailer molecule.</text>
        <dbReference type="EC" id="3.1.26.11"/>
    </reaction>
</comment>
<feature type="domain" description="J" evidence="11">
    <location>
        <begin position="772"/>
        <end position="828"/>
    </location>
</feature>
<dbReference type="CDD" id="cd07718">
    <property type="entry name" value="RNaseZ_ELAC1_ELAC2-C-term-like_MBL-fold"/>
    <property type="match status" value="1"/>
</dbReference>
<name>A0A9P6IL84_9FUNG</name>